<dbReference type="Pfam" id="PF03456">
    <property type="entry name" value="uDENN"/>
    <property type="match status" value="1"/>
</dbReference>
<organism evidence="2">
    <name type="scientific">Spongospora subterranea</name>
    <dbReference type="NCBI Taxonomy" id="70186"/>
    <lineage>
        <taxon>Eukaryota</taxon>
        <taxon>Sar</taxon>
        <taxon>Rhizaria</taxon>
        <taxon>Endomyxa</taxon>
        <taxon>Phytomyxea</taxon>
        <taxon>Plasmodiophorida</taxon>
        <taxon>Plasmodiophoridae</taxon>
        <taxon>Spongospora</taxon>
    </lineage>
</organism>
<reference evidence="2" key="1">
    <citation type="submission" date="2015-04" db="EMBL/GenBank/DDBJ databases">
        <title>The genome sequence of the plant pathogenic Rhizarian Plasmodiophora brassicae reveals insights in its biotrophic life cycle and the origin of chitin synthesis.</title>
        <authorList>
            <person name="Schwelm A."/>
            <person name="Fogelqvist J."/>
            <person name="Knaust A."/>
            <person name="Julke S."/>
            <person name="Lilja T."/>
            <person name="Dhandapani V."/>
            <person name="Bonilla-Rosso G."/>
            <person name="Karlsson M."/>
            <person name="Shevchenko A."/>
            <person name="Choi S.R."/>
            <person name="Kim H.G."/>
            <person name="Park J.Y."/>
            <person name="Lim Y.P."/>
            <person name="Ludwig-Muller J."/>
            <person name="Dixelius C."/>
        </authorList>
    </citation>
    <scope>NUCLEOTIDE SEQUENCE</scope>
    <source>
        <tissue evidence="2">Potato root galls</tissue>
    </source>
</reference>
<evidence type="ECO:0000259" key="1">
    <source>
        <dbReference type="Pfam" id="PF03456"/>
    </source>
</evidence>
<dbReference type="EMBL" id="HACM01004536">
    <property type="protein sequence ID" value="CRZ04978.1"/>
    <property type="molecule type" value="Transcribed_RNA"/>
</dbReference>
<dbReference type="InterPro" id="IPR005113">
    <property type="entry name" value="uDENN_dom"/>
</dbReference>
<accession>A0A0H5QSG4</accession>
<protein>
    <recommendedName>
        <fullName evidence="1">uDENN domain-containing protein</fullName>
    </recommendedName>
</protein>
<sequence>EYVSKSMVAALSGSPDLSGIVLGSWSPKYFLDPRPNRNALDFIAHCRWEWCQDKEVAKMSLIAQYPDLNANRSLPPSIAQFCFPSLSTSSLKIIEPRLFNLVLTDDGGE</sequence>
<dbReference type="AlphaFoldDB" id="A0A0H5QSG4"/>
<proteinExistence type="predicted"/>
<name>A0A0H5QSG4_9EUKA</name>
<feature type="domain" description="uDENN" evidence="1">
    <location>
        <begin position="61"/>
        <end position="108"/>
    </location>
</feature>
<evidence type="ECO:0000313" key="2">
    <source>
        <dbReference type="EMBL" id="CRZ04978.1"/>
    </source>
</evidence>
<feature type="non-terminal residue" evidence="2">
    <location>
        <position position="109"/>
    </location>
</feature>
<dbReference type="Gene3D" id="3.30.450.200">
    <property type="match status" value="1"/>
</dbReference>
<feature type="non-terminal residue" evidence="2">
    <location>
        <position position="1"/>
    </location>
</feature>